<keyword evidence="11" id="KW-1185">Reference proteome</keyword>
<dbReference type="Gene3D" id="3.40.1260.20">
    <property type="entry name" value="Ribonuclease E, catalytic domain"/>
    <property type="match status" value="1"/>
</dbReference>
<dbReference type="SUPFAM" id="SSF50249">
    <property type="entry name" value="Nucleic acid-binding proteins"/>
    <property type="match status" value="1"/>
</dbReference>
<dbReference type="GO" id="GO:0003723">
    <property type="term" value="F:RNA binding"/>
    <property type="evidence" value="ECO:0007669"/>
    <property type="project" value="UniProtKB-KW"/>
</dbReference>
<dbReference type="Pfam" id="PF20833">
    <property type="entry name" value="RNase_E_G_Thio"/>
    <property type="match status" value="1"/>
</dbReference>
<sequence length="520" mass="59575">MNVTDTARASALTSEIVMNTTKRETRLAMIESGQVVELHLERKGERGIVGNIYKGRVIKVLPGMQAAFVDIGLPRAAFLYVGDIHHHIHDLDFMMNEEESEAQQEEENGLPDGIHDTIPSYTPIEELIQEGEDVLVQISKEPLGSKGARITSHISIPGRHLVFMPTVDHIGISRRIENEVERQRLKDIIAEIKPPSCGIIVRTVSEHETQEKLQADLTFLQGSWERILEKEKKVPAPSLIYEDLDLCLRGVRDLFTENVSRLIVDSREYYNRVIEFMDTFMPSLKAQVELYEGEEPIFDYFGIEMELNKALGRKVWLKSGGYINIDFTEALVAIDVNTGRFVGKRNLQETILKTNLEAAREIAYQLRLRNIGGIIIVDFIDMDRPTDRDKVFNALQEALRKDKQKTNILKISELGLVQMTRKRTRESLTRTLCEQCPYCEGKGFLKSQTTVCYEILRAIGRELADEYSECLQVTANPEVLKLLFEQENDELEEIQRKYNTKILLNPDPNLFQEQYEITIC</sequence>
<evidence type="ECO:0000259" key="8">
    <source>
        <dbReference type="Pfam" id="PF10150"/>
    </source>
</evidence>
<dbReference type="EC" id="3.1.4.-" evidence="10"/>
<dbReference type="Proteomes" id="UP000006055">
    <property type="component" value="Chromosome"/>
</dbReference>
<evidence type="ECO:0000313" key="10">
    <source>
        <dbReference type="EMBL" id="AFM24255.1"/>
    </source>
</evidence>
<dbReference type="PATRIC" id="fig|706587.4.peg.1769"/>
<dbReference type="InterPro" id="IPR012340">
    <property type="entry name" value="NA-bd_OB-fold"/>
</dbReference>
<dbReference type="PANTHER" id="PTHR30001">
    <property type="entry name" value="RIBONUCLEASE"/>
    <property type="match status" value="1"/>
</dbReference>
<dbReference type="eggNOG" id="COG1530">
    <property type="taxonomic scope" value="Bacteria"/>
</dbReference>
<dbReference type="Gene3D" id="2.40.50.140">
    <property type="entry name" value="Nucleic acid-binding proteins"/>
    <property type="match status" value="1"/>
</dbReference>
<evidence type="ECO:0000313" key="11">
    <source>
        <dbReference type="Proteomes" id="UP000006055"/>
    </source>
</evidence>
<dbReference type="PANTHER" id="PTHR30001:SF0">
    <property type="entry name" value="RIBONUCLEASE G"/>
    <property type="match status" value="1"/>
</dbReference>
<evidence type="ECO:0000259" key="9">
    <source>
        <dbReference type="Pfam" id="PF20833"/>
    </source>
</evidence>
<gene>
    <name evidence="10" type="ordered locus">Desti_1543</name>
</gene>
<keyword evidence="5 10" id="KW-0378">Hydrolase</keyword>
<organism evidence="10 11">
    <name type="scientific">Desulfomonile tiedjei (strain ATCC 49306 / DSM 6799 / DCB-1)</name>
    <dbReference type="NCBI Taxonomy" id="706587"/>
    <lineage>
        <taxon>Bacteria</taxon>
        <taxon>Pseudomonadati</taxon>
        <taxon>Thermodesulfobacteriota</taxon>
        <taxon>Desulfomonilia</taxon>
        <taxon>Desulfomonilales</taxon>
        <taxon>Desulfomonilaceae</taxon>
        <taxon>Desulfomonile</taxon>
    </lineage>
</organism>
<dbReference type="KEGG" id="dti:Desti_1543"/>
<keyword evidence="6" id="KW-0460">Magnesium</keyword>
<evidence type="ECO:0000256" key="3">
    <source>
        <dbReference type="ARBA" id="ARBA00022722"/>
    </source>
</evidence>
<dbReference type="HOGENOM" id="CLU_003468_5_3_7"/>
<protein>
    <submittedName>
        <fullName evidence="10">RNAse G</fullName>
        <ecNumber evidence="10">3.1.4.-</ecNumber>
    </submittedName>
</protein>
<evidence type="ECO:0000256" key="2">
    <source>
        <dbReference type="ARBA" id="ARBA00022490"/>
    </source>
</evidence>
<keyword evidence="7" id="KW-0694">RNA-binding</keyword>
<evidence type="ECO:0000256" key="4">
    <source>
        <dbReference type="ARBA" id="ARBA00022723"/>
    </source>
</evidence>
<dbReference type="RefSeq" id="WP_014809403.1">
    <property type="nucleotide sequence ID" value="NC_018025.1"/>
</dbReference>
<dbReference type="Pfam" id="PF10150">
    <property type="entry name" value="RNase_E_G"/>
    <property type="match status" value="1"/>
</dbReference>
<feature type="domain" description="RNase E/G thioredoxin-like" evidence="9">
    <location>
        <begin position="435"/>
        <end position="517"/>
    </location>
</feature>
<dbReference type="InterPro" id="IPR004659">
    <property type="entry name" value="RNase_E/G"/>
</dbReference>
<keyword evidence="4" id="KW-0479">Metal-binding</keyword>
<dbReference type="GO" id="GO:0016787">
    <property type="term" value="F:hydrolase activity"/>
    <property type="evidence" value="ECO:0007669"/>
    <property type="project" value="UniProtKB-KW"/>
</dbReference>
<dbReference type="GO" id="GO:0006364">
    <property type="term" value="P:rRNA processing"/>
    <property type="evidence" value="ECO:0007669"/>
    <property type="project" value="TreeGrafter"/>
</dbReference>
<reference evidence="11" key="1">
    <citation type="submission" date="2012-06" db="EMBL/GenBank/DDBJ databases">
        <title>Complete sequence of chromosome of Desulfomonile tiedjei DSM 6799.</title>
        <authorList>
            <person name="Lucas S."/>
            <person name="Copeland A."/>
            <person name="Lapidus A."/>
            <person name="Glavina del Rio T."/>
            <person name="Dalin E."/>
            <person name="Tice H."/>
            <person name="Bruce D."/>
            <person name="Goodwin L."/>
            <person name="Pitluck S."/>
            <person name="Peters L."/>
            <person name="Ovchinnikova G."/>
            <person name="Zeytun A."/>
            <person name="Lu M."/>
            <person name="Kyrpides N."/>
            <person name="Mavromatis K."/>
            <person name="Ivanova N."/>
            <person name="Brettin T."/>
            <person name="Detter J.C."/>
            <person name="Han C."/>
            <person name="Larimer F."/>
            <person name="Land M."/>
            <person name="Hauser L."/>
            <person name="Markowitz V."/>
            <person name="Cheng J.-F."/>
            <person name="Hugenholtz P."/>
            <person name="Woyke T."/>
            <person name="Wu D."/>
            <person name="Spring S."/>
            <person name="Schroeder M."/>
            <person name="Brambilla E."/>
            <person name="Klenk H.-P."/>
            <person name="Eisen J.A."/>
        </authorList>
    </citation>
    <scope>NUCLEOTIDE SEQUENCE [LARGE SCALE GENOMIC DNA]</scope>
    <source>
        <strain evidence="11">ATCC 49306 / DSM 6799 / DCB-1</strain>
    </source>
</reference>
<evidence type="ECO:0000256" key="7">
    <source>
        <dbReference type="ARBA" id="ARBA00022884"/>
    </source>
</evidence>
<dbReference type="EMBL" id="CP003360">
    <property type="protein sequence ID" value="AFM24255.1"/>
    <property type="molecule type" value="Genomic_DNA"/>
</dbReference>
<dbReference type="GO" id="GO:0005737">
    <property type="term" value="C:cytoplasm"/>
    <property type="evidence" value="ECO:0007669"/>
    <property type="project" value="TreeGrafter"/>
</dbReference>
<dbReference type="AlphaFoldDB" id="I4C3W4"/>
<dbReference type="NCBIfam" id="TIGR00757">
    <property type="entry name" value="RNaseEG"/>
    <property type="match status" value="1"/>
</dbReference>
<accession>I4C3W4</accession>
<evidence type="ECO:0000256" key="1">
    <source>
        <dbReference type="ARBA" id="ARBA00001946"/>
    </source>
</evidence>
<dbReference type="InterPro" id="IPR048583">
    <property type="entry name" value="RNase_E_G_thioredoxin-like"/>
</dbReference>
<evidence type="ECO:0000256" key="6">
    <source>
        <dbReference type="ARBA" id="ARBA00022842"/>
    </source>
</evidence>
<feature type="domain" description="RNA-binding protein AU-1/Ribonuclease E/G" evidence="8">
    <location>
        <begin position="155"/>
        <end position="424"/>
    </location>
</feature>
<proteinExistence type="predicted"/>
<evidence type="ECO:0000256" key="5">
    <source>
        <dbReference type="ARBA" id="ARBA00022801"/>
    </source>
</evidence>
<keyword evidence="3" id="KW-0540">Nuclease</keyword>
<dbReference type="InterPro" id="IPR019307">
    <property type="entry name" value="RNA-bd_AU-1/RNase_E/G"/>
</dbReference>
<comment type="cofactor">
    <cofactor evidence="1">
        <name>Mg(2+)</name>
        <dbReference type="ChEBI" id="CHEBI:18420"/>
    </cofactor>
</comment>
<dbReference type="GO" id="GO:0046872">
    <property type="term" value="F:metal ion binding"/>
    <property type="evidence" value="ECO:0007669"/>
    <property type="project" value="UniProtKB-KW"/>
</dbReference>
<dbReference type="GO" id="GO:0004540">
    <property type="term" value="F:RNA nuclease activity"/>
    <property type="evidence" value="ECO:0007669"/>
    <property type="project" value="InterPro"/>
</dbReference>
<dbReference type="CDD" id="cd04453">
    <property type="entry name" value="S1_RNase_E"/>
    <property type="match status" value="1"/>
</dbReference>
<name>I4C3W4_DESTA</name>
<dbReference type="STRING" id="706587.Desti_1543"/>
<keyword evidence="2" id="KW-0963">Cytoplasm</keyword>